<dbReference type="EMBL" id="BQNB010016994">
    <property type="protein sequence ID" value="GJT58172.1"/>
    <property type="molecule type" value="Genomic_DNA"/>
</dbReference>
<evidence type="ECO:0000259" key="3">
    <source>
        <dbReference type="Pfam" id="PF25597"/>
    </source>
</evidence>
<gene>
    <name evidence="4" type="ORF">Tco_0993226</name>
</gene>
<comment type="caution">
    <text evidence="4">The sequence shown here is derived from an EMBL/GenBank/DDBJ whole genome shotgun (WGS) entry which is preliminary data.</text>
</comment>
<evidence type="ECO:0000313" key="4">
    <source>
        <dbReference type="EMBL" id="GJT58172.1"/>
    </source>
</evidence>
<evidence type="ECO:0000256" key="1">
    <source>
        <dbReference type="SAM" id="MobiDB-lite"/>
    </source>
</evidence>
<name>A0ABQ5F4K5_9ASTR</name>
<dbReference type="InterPro" id="IPR057670">
    <property type="entry name" value="SH3_retrovirus"/>
</dbReference>
<dbReference type="Pfam" id="PF25597">
    <property type="entry name" value="SH3_retrovirus"/>
    <property type="match status" value="1"/>
</dbReference>
<proteinExistence type="predicted"/>
<reference evidence="4" key="2">
    <citation type="submission" date="2022-01" db="EMBL/GenBank/DDBJ databases">
        <authorList>
            <person name="Yamashiro T."/>
            <person name="Shiraishi A."/>
            <person name="Satake H."/>
            <person name="Nakayama K."/>
        </authorList>
    </citation>
    <scope>NUCLEOTIDE SEQUENCE</scope>
</reference>
<dbReference type="Proteomes" id="UP001151760">
    <property type="component" value="Unassembled WGS sequence"/>
</dbReference>
<sequence>MVNCMLSYSRLSQGFWGEAMAVFRLPDPKLKTLGKRGIECIFVGYAKHSKAFRFYVIEPNESVSINSIIESRDAIFDENRFKSIPRPIQRTPKNFGHEFQLYLIEGTKDMVSDQHSYCFSVEDDPKTFDEAMNSYDVDGIVEKFKVRLVIQGFRQKSGIDYFDTYALMARISTIRLLIALALIHNLIIHQIDVKTTFLNGELNEEVYMNQPKGFIMPGNENKVDLTKEFLSSRFSLKDMGEADFILALEATGKEVEWLRNLILKIPLWSKPIAPISIYYNIITLAKAYSQMYNRNSRHLGVKHSMIHELIMNVVVFIEFLRSQKNLVDHLTKGLAGDLVLKSVKGMGLNGLKHMYLLTIPMMCLEPAEKEDEVFTSEWLISLKRAYSSQPKKGNEGFVKNFFAFVLKYDKQNPIMSAEPNPAIVLLNSNSISSKEKISNHVGVASWLHELLPANNSFDNSSSGEEYEDDEVEHISEKKGVIACLLKKRRLIMSLKQILKRKNDKEESKGEDPIFPLGLTPDTVEEHVVENNGDSIHQPNVNLHSSNEGISSDKNGSSRVMKIKLGGLILEVMEDLIKVGQTIRYNMESPSVGFSEGILCVWDPSLFIKDNVTISDSFLPIRGDFNEVRCEQEIFGTTFNVLGANAFNHFITMAGLVDLTLEVFPSLFAICLDRHLSDHRPILMRELDVDYGLILFRIYHSWFSKAGFDKLVEESWKILIFLESNSIILLKKKFQALKTSSKIWCKEDKQRLDVSKSSIQSRLSNLDKMIDQGKGNEGLVNERSTLLKELQDLNASASLDMAQKAKIRWSIERDENSKYFHGIIDKKR</sequence>
<protein>
    <submittedName>
        <fullName evidence="4">Zinc finger, CCHC-type containing protein</fullName>
    </submittedName>
</protein>
<feature type="region of interest" description="Disordered" evidence="1">
    <location>
        <begin position="533"/>
        <end position="554"/>
    </location>
</feature>
<accession>A0ABQ5F4K5</accession>
<evidence type="ECO:0000313" key="5">
    <source>
        <dbReference type="Proteomes" id="UP001151760"/>
    </source>
</evidence>
<organism evidence="4 5">
    <name type="scientific">Tanacetum coccineum</name>
    <dbReference type="NCBI Taxonomy" id="301880"/>
    <lineage>
        <taxon>Eukaryota</taxon>
        <taxon>Viridiplantae</taxon>
        <taxon>Streptophyta</taxon>
        <taxon>Embryophyta</taxon>
        <taxon>Tracheophyta</taxon>
        <taxon>Spermatophyta</taxon>
        <taxon>Magnoliopsida</taxon>
        <taxon>eudicotyledons</taxon>
        <taxon>Gunneridae</taxon>
        <taxon>Pentapetalae</taxon>
        <taxon>asterids</taxon>
        <taxon>campanulids</taxon>
        <taxon>Asterales</taxon>
        <taxon>Asteraceae</taxon>
        <taxon>Asteroideae</taxon>
        <taxon>Anthemideae</taxon>
        <taxon>Anthemidinae</taxon>
        <taxon>Tanacetum</taxon>
    </lineage>
</organism>
<reference evidence="4" key="1">
    <citation type="journal article" date="2022" name="Int. J. Mol. Sci.">
        <title>Draft Genome of Tanacetum Coccineum: Genomic Comparison of Closely Related Tanacetum-Family Plants.</title>
        <authorList>
            <person name="Yamashiro T."/>
            <person name="Shiraishi A."/>
            <person name="Nakayama K."/>
            <person name="Satake H."/>
        </authorList>
    </citation>
    <scope>NUCLEOTIDE SEQUENCE</scope>
</reference>
<feature type="domain" description="Reverse transcriptase Ty1/copia-type" evidence="2">
    <location>
        <begin position="140"/>
        <end position="223"/>
    </location>
</feature>
<dbReference type="InterPro" id="IPR013103">
    <property type="entry name" value="RVT_2"/>
</dbReference>
<dbReference type="Pfam" id="PF07727">
    <property type="entry name" value="RVT_2"/>
    <property type="match status" value="1"/>
</dbReference>
<evidence type="ECO:0000259" key="2">
    <source>
        <dbReference type="Pfam" id="PF07727"/>
    </source>
</evidence>
<keyword evidence="5" id="KW-1185">Reference proteome</keyword>
<feature type="domain" description="Retroviral polymerase SH3-like" evidence="3">
    <location>
        <begin position="22"/>
        <end position="83"/>
    </location>
</feature>